<dbReference type="GO" id="GO:0005886">
    <property type="term" value="C:plasma membrane"/>
    <property type="evidence" value="ECO:0007669"/>
    <property type="project" value="UniProtKB-SubCell"/>
</dbReference>
<reference evidence="27" key="1">
    <citation type="journal article" date="2013" name="Science">
        <title>Comparative analysis of bat genomes provides insight into the evolution of flight and immunity.</title>
        <authorList>
            <person name="Zhang G."/>
            <person name="Cowled C."/>
            <person name="Shi Z."/>
            <person name="Huang Z."/>
            <person name="Bishop-Lilly K.A."/>
            <person name="Fang X."/>
            <person name="Wynne J.W."/>
            <person name="Xiong Z."/>
            <person name="Baker M.L."/>
            <person name="Zhao W."/>
            <person name="Tachedjian M."/>
            <person name="Zhu Y."/>
            <person name="Zhou P."/>
            <person name="Jiang X."/>
            <person name="Ng J."/>
            <person name="Yang L."/>
            <person name="Wu L."/>
            <person name="Xiao J."/>
            <person name="Feng Y."/>
            <person name="Chen Y."/>
            <person name="Sun X."/>
            <person name="Zhang Y."/>
            <person name="Marsh G.A."/>
            <person name="Crameri G."/>
            <person name="Broder C.C."/>
            <person name="Frey K.G."/>
            <person name="Wang L.F."/>
            <person name="Wang J."/>
        </authorList>
    </citation>
    <scope>NUCLEOTIDE SEQUENCE [LARGE SCALE GENOMIC DNA]</scope>
</reference>
<dbReference type="EC" id="3.1.3.48" evidence="4"/>
<evidence type="ECO:0000256" key="3">
    <source>
        <dbReference type="ARBA" id="ARBA00007765"/>
    </source>
</evidence>
<dbReference type="PIRSF" id="PIRSF500808">
    <property type="entry name" value="PTPR_alpha"/>
    <property type="match status" value="1"/>
</dbReference>
<evidence type="ECO:0000313" key="27">
    <source>
        <dbReference type="Proteomes" id="UP000010552"/>
    </source>
</evidence>
<evidence type="ECO:0000256" key="19">
    <source>
        <dbReference type="PIRSR" id="PIRSR002006-2"/>
    </source>
</evidence>
<evidence type="ECO:0000256" key="21">
    <source>
        <dbReference type="SAM" id="Coils"/>
    </source>
</evidence>
<gene>
    <name evidence="26" type="ORF">PAL_GLEAN10024138</name>
</gene>
<evidence type="ECO:0000256" key="17">
    <source>
        <dbReference type="ARBA" id="ARBA00074216"/>
    </source>
</evidence>
<keyword evidence="15" id="KW-0325">Glycoprotein</keyword>
<dbReference type="STRING" id="9402.L5K0K4"/>
<dbReference type="InterPro" id="IPR003595">
    <property type="entry name" value="Tyr_Pase_cat"/>
</dbReference>
<evidence type="ECO:0000256" key="9">
    <source>
        <dbReference type="ARBA" id="ARBA00022737"/>
    </source>
</evidence>
<keyword evidence="5" id="KW-1003">Cell membrane</keyword>
<evidence type="ECO:0000256" key="5">
    <source>
        <dbReference type="ARBA" id="ARBA00022475"/>
    </source>
</evidence>
<dbReference type="Pfam" id="PF00102">
    <property type="entry name" value="Y_phosphatase"/>
    <property type="match status" value="2"/>
</dbReference>
<feature type="region of interest" description="Disordered" evidence="22">
    <location>
        <begin position="223"/>
        <end position="250"/>
    </location>
</feature>
<dbReference type="PROSITE" id="PS50056">
    <property type="entry name" value="TYR_PHOSPHATASE_2"/>
    <property type="match status" value="2"/>
</dbReference>
<evidence type="ECO:0000256" key="14">
    <source>
        <dbReference type="ARBA" id="ARBA00023136"/>
    </source>
</evidence>
<keyword evidence="9" id="KW-0677">Repeat</keyword>
<dbReference type="InterPro" id="IPR016130">
    <property type="entry name" value="Tyr_Pase_AS"/>
</dbReference>
<sequence length="1070" mass="121700">MTADVSSSCTEISPLHPPRHEEMRLATDPYPPNMGLCPAGVGDWGAQGLRAWRRGSLPLRLGSADSRSRMKGPQVRKAYVSGPYLSGSTDREFVSLARNQRVSMDSWFILVLLGSSLIHVSANNATTVSPSVGVTRIIKASTAESVKEETKTSNPTSSVTSVTPTFSTNLTLESTYVTTVNSSDSDNGTTRIVSTDSVVTTISPNGTWLPDNQFIDARTETWEGNSSTAATTPETFPPSGNSDSKDRRDLSLLPSLRPGNIFTICIVFNYIKDMDVIQMSEDETPIIAVMVALSSLLVIVFIIIVLYMLRFKKYKQAGSHSNSFRLSNGRTEDVEPQSVPLLARSPSTNRKYPPLPVDKLEEEINRRMADDNKLFREEFNALPACPIQATCEAASKEENKEKNRYVNILPYDHSRVHLTPVEGVPDSDYINASFINGYQEKNKFIAAQGPKEETVNDFWRMIWEQNTATIVMVTNLKERKECKCAQYWPDQGCWTYGNIRVSVEDVTVLVDYTVRKFCIQQVGDVTNRKPQRLITQFHFTSWPDFGVPFTPIGMLKFLKKVKACNPQYAGAIVVHCSAGVGRTGTFVVIDAMLDMMHTERKVDVYGFVSRIRAQRCQMVQTDMQYVFIYQALLEHYLYGDTELEVTSLETHLQKIYNKIPGTSNNGLEEEFKKLTSIKIQNDKMRTGNLPANMKKNRVLQIIPYEFNRVIIPVKRGEENTDYVNASFIDGYRQKDSYIASQGPLLHTIEDFWRMIWEWKSCSIVMLTELEERGQEKCAQYWPSDGLVSYGDITVELKKEEECESYTVRDLLVTNTRENKSRQIRQFHFHGWPEVGIPSDGKGMINIIAAVQKQQQQSGNHPITVHCSAGAGRTGTFCALSTVLERVKAEGILDVFQTVKSLRLQRPHMVQTLEQYEFCYKVVQEYIDAFSDYANFKMEFVSEVRRKVHEARSGVEAERKARQDIAEHRELMAWNQAENQRLQELRIERLRQEAREQEQRQAEEKARQARETQAWVQLKEREVQQLQEEAKNFITRENLEARVEEALDSPKSYNWAVTREGLVVTPQHKGS</sequence>
<feature type="compositionally biased region" description="Low complexity" evidence="22">
    <location>
        <begin position="152"/>
        <end position="163"/>
    </location>
</feature>
<evidence type="ECO:0000259" key="25">
    <source>
        <dbReference type="PROSITE" id="PS50056"/>
    </source>
</evidence>
<keyword evidence="26" id="KW-0675">Receptor</keyword>
<dbReference type="SUPFAM" id="SSF52799">
    <property type="entry name" value="(Phosphotyrosine protein) phosphatases II"/>
    <property type="match status" value="2"/>
</dbReference>
<dbReference type="PROSITE" id="PS00383">
    <property type="entry name" value="TYR_PHOSPHATASE_1"/>
    <property type="match status" value="2"/>
</dbReference>
<evidence type="ECO:0000259" key="24">
    <source>
        <dbReference type="PROSITE" id="PS50055"/>
    </source>
</evidence>
<dbReference type="CDD" id="cd14621">
    <property type="entry name" value="R-PTPc-A-1"/>
    <property type="match status" value="1"/>
</dbReference>
<protein>
    <recommendedName>
        <fullName evidence="17">Receptor-type tyrosine-protein phosphatase alpha</fullName>
        <ecNumber evidence="4">3.1.3.48</ecNumber>
    </recommendedName>
</protein>
<evidence type="ECO:0000313" key="26">
    <source>
        <dbReference type="EMBL" id="ELK04018.1"/>
    </source>
</evidence>
<name>L5K0K4_PTEAL</name>
<feature type="active site" description="Phosphocysteine intermediate" evidence="18">
    <location>
        <position position="576"/>
    </location>
</feature>
<feature type="domain" description="Tyrosine specific protein phosphatases" evidence="25">
    <location>
        <begin position="841"/>
        <end position="916"/>
    </location>
</feature>
<dbReference type="PANTHER" id="PTHR19134:SF433">
    <property type="entry name" value="RECEPTOR-TYPE TYROSINE-PROTEIN PHOSPHATASE ALPHA"/>
    <property type="match status" value="1"/>
</dbReference>
<evidence type="ECO:0000256" key="20">
    <source>
        <dbReference type="PIRSR" id="PIRSR002006-3"/>
    </source>
</evidence>
<dbReference type="InterPro" id="IPR000387">
    <property type="entry name" value="Tyr_Pase_dom"/>
</dbReference>
<evidence type="ECO:0000256" key="7">
    <source>
        <dbReference type="ARBA" id="ARBA00022692"/>
    </source>
</evidence>
<keyword evidence="12" id="KW-0965">Cell junction</keyword>
<feature type="region of interest" description="Disordered" evidence="22">
    <location>
        <begin position="143"/>
        <end position="163"/>
    </location>
</feature>
<keyword evidence="11" id="KW-0904">Protein phosphatase</keyword>
<proteinExistence type="inferred from homology"/>
<dbReference type="InParanoid" id="L5K0K4"/>
<keyword evidence="10" id="KW-0378">Hydrolase</keyword>
<dbReference type="InterPro" id="IPR027262">
    <property type="entry name" value="Tyr_Pase_rcpt_alpha"/>
</dbReference>
<evidence type="ECO:0000256" key="13">
    <source>
        <dbReference type="ARBA" id="ARBA00022989"/>
    </source>
</evidence>
<dbReference type="PANTHER" id="PTHR19134">
    <property type="entry name" value="RECEPTOR-TYPE TYROSINE-PROTEIN PHOSPHATASE"/>
    <property type="match status" value="1"/>
</dbReference>
<feature type="domain" description="Tyrosine specific protein phosphatases" evidence="25">
    <location>
        <begin position="555"/>
        <end position="626"/>
    </location>
</feature>
<evidence type="ECO:0000256" key="8">
    <source>
        <dbReference type="ARBA" id="ARBA00022729"/>
    </source>
</evidence>
<dbReference type="Gene3D" id="3.90.190.10">
    <property type="entry name" value="Protein tyrosine phosphatase superfamily"/>
    <property type="match status" value="2"/>
</dbReference>
<evidence type="ECO:0000256" key="15">
    <source>
        <dbReference type="ARBA" id="ARBA00023180"/>
    </source>
</evidence>
<dbReference type="InterPro" id="IPR029021">
    <property type="entry name" value="Prot-tyrosine_phosphatase-like"/>
</dbReference>
<comment type="similarity">
    <text evidence="3">Belongs to the protein-tyrosine phosphatase family. Receptor class 4 subfamily.</text>
</comment>
<keyword evidence="14 23" id="KW-0472">Membrane</keyword>
<evidence type="ECO:0000256" key="1">
    <source>
        <dbReference type="ARBA" id="ARBA00004246"/>
    </source>
</evidence>
<dbReference type="Pfam" id="PF14943">
    <property type="entry name" value="MRP-S26"/>
    <property type="match status" value="1"/>
</dbReference>
<feature type="domain" description="Tyrosine-protein phosphatase" evidence="24">
    <location>
        <begin position="667"/>
        <end position="925"/>
    </location>
</feature>
<dbReference type="CDD" id="cd14623">
    <property type="entry name" value="R-PTPc-A-2"/>
    <property type="match status" value="1"/>
</dbReference>
<evidence type="ECO:0000256" key="10">
    <source>
        <dbReference type="ARBA" id="ARBA00022801"/>
    </source>
</evidence>
<dbReference type="PROSITE" id="PS50055">
    <property type="entry name" value="TYR_PHOSPHATASE_PTP"/>
    <property type="match status" value="2"/>
</dbReference>
<feature type="coiled-coil region" evidence="21">
    <location>
        <begin position="974"/>
        <end position="1035"/>
    </location>
</feature>
<dbReference type="GO" id="GO:0004725">
    <property type="term" value="F:protein tyrosine phosphatase activity"/>
    <property type="evidence" value="ECO:0007669"/>
    <property type="project" value="UniProtKB-EC"/>
</dbReference>
<keyword evidence="13 23" id="KW-1133">Transmembrane helix</keyword>
<dbReference type="FunFam" id="3.90.190.10:FF:000021">
    <property type="entry name" value="Receptor-type tyrosine-protein phosphatase alpha"/>
    <property type="match status" value="1"/>
</dbReference>
<feature type="active site" description="Phosphocysteine intermediate" evidence="18">
    <location>
        <position position="866"/>
    </location>
</feature>
<dbReference type="InterPro" id="IPR026140">
    <property type="entry name" value="Ribosomal_mS26"/>
</dbReference>
<comment type="subcellular location">
    <subcellularLocation>
        <location evidence="1">Cell junction</location>
        <location evidence="1">Focal adhesion</location>
    </subcellularLocation>
    <subcellularLocation>
        <location evidence="2">Cell membrane</location>
        <topology evidence="2">Single-pass type I membrane protein</topology>
    </subcellularLocation>
</comment>
<dbReference type="EMBL" id="KB031072">
    <property type="protein sequence ID" value="ELK04018.1"/>
    <property type="molecule type" value="Genomic_DNA"/>
</dbReference>
<evidence type="ECO:0000256" key="18">
    <source>
        <dbReference type="PIRSR" id="PIRSR002006-1"/>
    </source>
</evidence>
<dbReference type="FunFam" id="3.90.190.10:FF:000007">
    <property type="entry name" value="Receptor-type tyrosine-protein phosphatase alpha"/>
    <property type="match status" value="1"/>
</dbReference>
<dbReference type="CDD" id="cd22265">
    <property type="entry name" value="UDM1_RNF168"/>
    <property type="match status" value="1"/>
</dbReference>
<evidence type="ECO:0000256" key="2">
    <source>
        <dbReference type="ARBA" id="ARBA00004251"/>
    </source>
</evidence>
<dbReference type="PIRSF" id="PIRSF002006">
    <property type="entry name" value="PTPR_alpha_epsilon"/>
    <property type="match status" value="1"/>
</dbReference>
<feature type="binding site" evidence="19">
    <location>
        <position position="544"/>
    </location>
    <ligand>
        <name>substrate</name>
    </ligand>
</feature>
<organism evidence="26 27">
    <name type="scientific">Pteropus alecto</name>
    <name type="common">Black flying fox</name>
    <dbReference type="NCBI Taxonomy" id="9402"/>
    <lineage>
        <taxon>Eukaryota</taxon>
        <taxon>Metazoa</taxon>
        <taxon>Chordata</taxon>
        <taxon>Craniata</taxon>
        <taxon>Vertebrata</taxon>
        <taxon>Euteleostomi</taxon>
        <taxon>Mammalia</taxon>
        <taxon>Eutheria</taxon>
        <taxon>Laurasiatheria</taxon>
        <taxon>Chiroptera</taxon>
        <taxon>Yinpterochiroptera</taxon>
        <taxon>Pteropodoidea</taxon>
        <taxon>Pteropodidae</taxon>
        <taxon>Pteropodinae</taxon>
        <taxon>Pteropus</taxon>
    </lineage>
</organism>
<feature type="modified residue" description="Phosphotyrosine" evidence="20">
    <location>
        <position position="932"/>
    </location>
</feature>
<comment type="function">
    <text evidence="16">Tyrosine protein phosphatase which is involved in integrin-mediated focal adhesion formation. Following integrin engagement, specifically recruits BCAR3, BCAR1 and CRK to focal adhesions thereby promoting SRC-mediated phosphorylation of BRAC1 and the subsequent activation of PAK and small GTPase RAC1 and CDC42.</text>
</comment>
<evidence type="ECO:0000256" key="12">
    <source>
        <dbReference type="ARBA" id="ARBA00022949"/>
    </source>
</evidence>
<keyword evidence="8" id="KW-0732">Signal</keyword>
<keyword evidence="6 20" id="KW-0597">Phosphoprotein</keyword>
<feature type="compositionally biased region" description="Polar residues" evidence="22">
    <location>
        <begin position="1"/>
        <end position="11"/>
    </location>
</feature>
<dbReference type="SMART" id="SM00194">
    <property type="entry name" value="PTPc"/>
    <property type="match status" value="2"/>
</dbReference>
<dbReference type="Proteomes" id="UP000010552">
    <property type="component" value="Unassembled WGS sequence"/>
</dbReference>
<dbReference type="InterPro" id="IPR050348">
    <property type="entry name" value="Protein-Tyr_Phosphatase"/>
</dbReference>
<dbReference type="GO" id="GO:0005763">
    <property type="term" value="C:mitochondrial small ribosomal subunit"/>
    <property type="evidence" value="ECO:0007669"/>
    <property type="project" value="InterPro"/>
</dbReference>
<dbReference type="PRINTS" id="PR00700">
    <property type="entry name" value="PRTYPHPHTASE"/>
</dbReference>
<feature type="transmembrane region" description="Helical" evidence="23">
    <location>
        <begin position="286"/>
        <end position="309"/>
    </location>
</feature>
<dbReference type="eggNOG" id="KOG4228">
    <property type="taxonomic scope" value="Eukaryota"/>
</dbReference>
<keyword evidence="7 23" id="KW-0812">Transmembrane</keyword>
<evidence type="ECO:0000256" key="6">
    <source>
        <dbReference type="ARBA" id="ARBA00022553"/>
    </source>
</evidence>
<accession>L5K0K4</accession>
<evidence type="ECO:0000256" key="4">
    <source>
        <dbReference type="ARBA" id="ARBA00013064"/>
    </source>
</evidence>
<feature type="binding site" evidence="19">
    <location>
        <position position="620"/>
    </location>
    <ligand>
        <name>substrate</name>
    </ligand>
</feature>
<feature type="binding site" evidence="19">
    <location>
        <begin position="576"/>
        <end position="582"/>
    </location>
    <ligand>
        <name>substrate</name>
    </ligand>
</feature>
<dbReference type="SMART" id="SM00404">
    <property type="entry name" value="PTPc_motif"/>
    <property type="match status" value="2"/>
</dbReference>
<evidence type="ECO:0000256" key="16">
    <source>
        <dbReference type="ARBA" id="ARBA00054255"/>
    </source>
</evidence>
<feature type="compositionally biased region" description="Polar residues" evidence="22">
    <location>
        <begin position="223"/>
        <end position="241"/>
    </location>
</feature>
<evidence type="ECO:0000256" key="23">
    <source>
        <dbReference type="SAM" id="Phobius"/>
    </source>
</evidence>
<keyword evidence="21" id="KW-0175">Coiled coil</keyword>
<dbReference type="GO" id="GO:0005925">
    <property type="term" value="C:focal adhesion"/>
    <property type="evidence" value="ECO:0007669"/>
    <property type="project" value="UniProtKB-SubCell"/>
</dbReference>
<feature type="domain" description="Tyrosine-protein phosphatase" evidence="24">
    <location>
        <begin position="375"/>
        <end position="635"/>
    </location>
</feature>
<keyword evidence="27" id="KW-1185">Reference proteome</keyword>
<evidence type="ECO:0000256" key="11">
    <source>
        <dbReference type="ARBA" id="ARBA00022912"/>
    </source>
</evidence>
<evidence type="ECO:0000256" key="22">
    <source>
        <dbReference type="SAM" id="MobiDB-lite"/>
    </source>
</evidence>
<dbReference type="AlphaFoldDB" id="L5K0K4"/>
<dbReference type="InterPro" id="IPR000242">
    <property type="entry name" value="PTP_cat"/>
</dbReference>
<dbReference type="InterPro" id="IPR016336">
    <property type="entry name" value="Tyr_Pase_rcpt_a/e-type"/>
</dbReference>
<feature type="region of interest" description="Disordered" evidence="22">
    <location>
        <begin position="1"/>
        <end position="27"/>
    </location>
</feature>